<dbReference type="Proteomes" id="UP000297258">
    <property type="component" value="Unassembled WGS sequence"/>
</dbReference>
<keyword evidence="6" id="KW-0418">Kinase</keyword>
<dbReference type="InterPro" id="IPR003018">
    <property type="entry name" value="GAF"/>
</dbReference>
<name>A0A4Y9ST64_9BURK</name>
<sequence length="701" mass="77711">MTSIATFSYSLAAVGFLLLGALWLTSWRGRRHGGALSAACLLTASWAGLVSYQASRGVQLSVLADAVEILRNAAWSYVLVVLLGQHRDPASRLPFRLPRPVLAAAAVYGLFLLATVCSWWELPFLVQLDLMPAMMARLGWSVFGMLLVEQVYRNKPVQERWAIKFACLGIGGMFAYDFYMYSDALLFKSVHPDIWAARGVANALTVPLIGISMARSASWNTELAVSRRVMFHSAALFGSAIYLLAMGSAGYYLRFFGGSWGTLMQVTFLFAAVMLLAGILFSGTFRSWLKVFISKHFYTYNYDYREEWLRFTRTLSEQGPGLGERAIQAIAELVESPGGALWIRRESGVFEAAARWHVPRQDADVHADSPFCIYLESTHWVVDLHELARDPDKYEGLVIPDWLAQHARAWLVVPMMMHGALFGFVVLQQARSPVSLNWEVIDLLKIAGTQAASYLAQEDAANALMVARQFESFNRMSTFVVHDLKNLVSQLSLMGANAEKHRNNPEFQRDMLDTVNHSVQKMKLMLQKLGRSANAERPVPLAVEEVVRQAVALKGGLEPQPVLQVRAPGLTVLADRERLERVLGHLVQNAIEATPRDGSVTIELSKSGPQAQVAIRDTGAGMTEDFVRERLFKPFESTKAAGMGIGAFESREYIQELGGRLEVSSTPGFGTTFNVILPLHGMHVQEAAPAAVRQEDCFDSK</sequence>
<dbReference type="Gene3D" id="3.30.565.10">
    <property type="entry name" value="Histidine kinase-like ATPase, C-terminal domain"/>
    <property type="match status" value="1"/>
</dbReference>
<organism evidence="6 7">
    <name type="scientific">Massilia horti</name>
    <dbReference type="NCBI Taxonomy" id="2562153"/>
    <lineage>
        <taxon>Bacteria</taxon>
        <taxon>Pseudomonadati</taxon>
        <taxon>Pseudomonadota</taxon>
        <taxon>Betaproteobacteria</taxon>
        <taxon>Burkholderiales</taxon>
        <taxon>Oxalobacteraceae</taxon>
        <taxon>Telluria group</taxon>
        <taxon>Massilia</taxon>
    </lineage>
</organism>
<feature type="transmembrane region" description="Helical" evidence="4">
    <location>
        <begin position="134"/>
        <end position="152"/>
    </location>
</feature>
<dbReference type="Pfam" id="PF02518">
    <property type="entry name" value="HATPase_c"/>
    <property type="match status" value="1"/>
</dbReference>
<evidence type="ECO:0000259" key="5">
    <source>
        <dbReference type="PROSITE" id="PS50109"/>
    </source>
</evidence>
<dbReference type="EMBL" id="SPUM01000118">
    <property type="protein sequence ID" value="TFW29870.1"/>
    <property type="molecule type" value="Genomic_DNA"/>
</dbReference>
<dbReference type="SUPFAM" id="SSF55781">
    <property type="entry name" value="GAF domain-like"/>
    <property type="match status" value="1"/>
</dbReference>
<keyword evidence="4" id="KW-0812">Transmembrane</keyword>
<keyword evidence="7" id="KW-1185">Reference proteome</keyword>
<reference evidence="6 7" key="1">
    <citation type="submission" date="2019-03" db="EMBL/GenBank/DDBJ databases">
        <title>Draft genome of Massilia hortus sp. nov., a novel bacterial species of the Oxalobacteraceae family.</title>
        <authorList>
            <person name="Peta V."/>
            <person name="Raths R."/>
            <person name="Bucking H."/>
        </authorList>
    </citation>
    <scope>NUCLEOTIDE SEQUENCE [LARGE SCALE GENOMIC DNA]</scope>
    <source>
        <strain evidence="6 7">ONC3</strain>
    </source>
</reference>
<evidence type="ECO:0000256" key="2">
    <source>
        <dbReference type="ARBA" id="ARBA00012438"/>
    </source>
</evidence>
<dbReference type="RefSeq" id="WP_135190998.1">
    <property type="nucleotide sequence ID" value="NZ_SPUM01000118.1"/>
</dbReference>
<dbReference type="GO" id="GO:0000155">
    <property type="term" value="F:phosphorelay sensor kinase activity"/>
    <property type="evidence" value="ECO:0007669"/>
    <property type="project" value="TreeGrafter"/>
</dbReference>
<dbReference type="InterPro" id="IPR029016">
    <property type="entry name" value="GAF-like_dom_sf"/>
</dbReference>
<feature type="transmembrane region" description="Helical" evidence="4">
    <location>
        <begin position="234"/>
        <end position="253"/>
    </location>
</feature>
<feature type="transmembrane region" description="Helical" evidence="4">
    <location>
        <begin position="409"/>
        <end position="427"/>
    </location>
</feature>
<keyword evidence="6" id="KW-0808">Transferase</keyword>
<dbReference type="EC" id="2.7.13.3" evidence="2"/>
<feature type="transmembrane region" description="Helical" evidence="4">
    <location>
        <begin position="101"/>
        <end position="122"/>
    </location>
</feature>
<dbReference type="InterPro" id="IPR036890">
    <property type="entry name" value="HATPase_C_sf"/>
</dbReference>
<dbReference type="Gene3D" id="3.30.450.40">
    <property type="match status" value="1"/>
</dbReference>
<gene>
    <name evidence="6" type="primary">prsK</name>
    <name evidence="6" type="ORF">E4O92_17800</name>
</gene>
<dbReference type="InterPro" id="IPR003594">
    <property type="entry name" value="HATPase_dom"/>
</dbReference>
<dbReference type="AlphaFoldDB" id="A0A4Y9ST64"/>
<feature type="transmembrane region" description="Helical" evidence="4">
    <location>
        <begin position="265"/>
        <end position="285"/>
    </location>
</feature>
<dbReference type="PANTHER" id="PTHR43547:SF2">
    <property type="entry name" value="HYBRID SIGNAL TRANSDUCTION HISTIDINE KINASE C"/>
    <property type="match status" value="1"/>
</dbReference>
<dbReference type="Pfam" id="PF01590">
    <property type="entry name" value="GAF"/>
    <property type="match status" value="1"/>
</dbReference>
<evidence type="ECO:0000313" key="6">
    <source>
        <dbReference type="EMBL" id="TFW29870.1"/>
    </source>
</evidence>
<feature type="transmembrane region" description="Helical" evidence="4">
    <location>
        <begin position="6"/>
        <end position="24"/>
    </location>
</feature>
<dbReference type="SUPFAM" id="SSF55874">
    <property type="entry name" value="ATPase domain of HSP90 chaperone/DNA topoisomerase II/histidine kinase"/>
    <property type="match status" value="1"/>
</dbReference>
<dbReference type="NCBIfam" id="TIGR02916">
    <property type="entry name" value="PEP_his_kin"/>
    <property type="match status" value="1"/>
</dbReference>
<dbReference type="InterPro" id="IPR004358">
    <property type="entry name" value="Sig_transdc_His_kin-like_C"/>
</dbReference>
<dbReference type="InterPro" id="IPR014265">
    <property type="entry name" value="XrtA/PrsK"/>
</dbReference>
<evidence type="ECO:0000256" key="3">
    <source>
        <dbReference type="ARBA" id="ARBA00022553"/>
    </source>
</evidence>
<dbReference type="SMART" id="SM00387">
    <property type="entry name" value="HATPase_c"/>
    <property type="match status" value="1"/>
</dbReference>
<feature type="transmembrane region" description="Helical" evidence="4">
    <location>
        <begin position="161"/>
        <end position="182"/>
    </location>
</feature>
<dbReference type="OrthoDB" id="9785691at2"/>
<evidence type="ECO:0000313" key="7">
    <source>
        <dbReference type="Proteomes" id="UP000297258"/>
    </source>
</evidence>
<accession>A0A4Y9ST64</accession>
<keyword evidence="4" id="KW-1133">Transmembrane helix</keyword>
<dbReference type="PANTHER" id="PTHR43547">
    <property type="entry name" value="TWO-COMPONENT HISTIDINE KINASE"/>
    <property type="match status" value="1"/>
</dbReference>
<keyword evidence="3" id="KW-0597">Phosphoprotein</keyword>
<proteinExistence type="predicted"/>
<dbReference type="PRINTS" id="PR00344">
    <property type="entry name" value="BCTRLSENSOR"/>
</dbReference>
<feature type="transmembrane region" description="Helical" evidence="4">
    <location>
        <begin position="194"/>
        <end position="214"/>
    </location>
</feature>
<comment type="catalytic activity">
    <reaction evidence="1">
        <text>ATP + protein L-histidine = ADP + protein N-phospho-L-histidine.</text>
        <dbReference type="EC" id="2.7.13.3"/>
    </reaction>
</comment>
<evidence type="ECO:0000256" key="1">
    <source>
        <dbReference type="ARBA" id="ARBA00000085"/>
    </source>
</evidence>
<evidence type="ECO:0000256" key="4">
    <source>
        <dbReference type="SAM" id="Phobius"/>
    </source>
</evidence>
<keyword evidence="4" id="KW-0472">Membrane</keyword>
<protein>
    <recommendedName>
        <fullName evidence="2">histidine kinase</fullName>
        <ecNumber evidence="2">2.7.13.3</ecNumber>
    </recommendedName>
</protein>
<comment type="caution">
    <text evidence="6">The sequence shown here is derived from an EMBL/GenBank/DDBJ whole genome shotgun (WGS) entry which is preliminary data.</text>
</comment>
<dbReference type="PROSITE" id="PS50109">
    <property type="entry name" value="HIS_KIN"/>
    <property type="match status" value="1"/>
</dbReference>
<feature type="domain" description="Histidine kinase" evidence="5">
    <location>
        <begin position="479"/>
        <end position="681"/>
    </location>
</feature>
<dbReference type="InterPro" id="IPR005467">
    <property type="entry name" value="His_kinase_dom"/>
</dbReference>